<accession>A0A174LYK8</accession>
<feature type="region of interest" description="Disordered" evidence="2">
    <location>
        <begin position="102"/>
        <end position="128"/>
    </location>
</feature>
<dbReference type="AlphaFoldDB" id="A0A174LYK8"/>
<organism evidence="3 4">
    <name type="scientific">Clostridium disporicum</name>
    <dbReference type="NCBI Taxonomy" id="84024"/>
    <lineage>
        <taxon>Bacteria</taxon>
        <taxon>Bacillati</taxon>
        <taxon>Bacillota</taxon>
        <taxon>Clostridia</taxon>
        <taxon>Eubacteriales</taxon>
        <taxon>Clostridiaceae</taxon>
        <taxon>Clostridium</taxon>
    </lineage>
</organism>
<evidence type="ECO:0000256" key="2">
    <source>
        <dbReference type="SAM" id="MobiDB-lite"/>
    </source>
</evidence>
<sequence length="140" mass="15934">MVDEDLFNLIKDSLNLTKGFSSSLNNDENKNHKATKDEASNDDLSLVNVLVNQLNTKDEQIAKLTKMLEDANAKRDELSGHIAQLLENEQILRREQSKLLTPADPVEEETAVADSSVGNQEEIDNVQPENERKKKWWKIF</sequence>
<keyword evidence="1" id="KW-0175">Coiled coil</keyword>
<gene>
    <name evidence="3" type="ORF">ERS852471_03297</name>
</gene>
<evidence type="ECO:0000256" key="1">
    <source>
        <dbReference type="SAM" id="Coils"/>
    </source>
</evidence>
<dbReference type="Proteomes" id="UP000095594">
    <property type="component" value="Unassembled WGS sequence"/>
</dbReference>
<reference evidence="3 4" key="1">
    <citation type="submission" date="2015-09" db="EMBL/GenBank/DDBJ databases">
        <authorList>
            <consortium name="Pathogen Informatics"/>
        </authorList>
    </citation>
    <scope>NUCLEOTIDE SEQUENCE [LARGE SCALE GENOMIC DNA]</scope>
    <source>
        <strain evidence="3 4">2789STDY5834856</strain>
    </source>
</reference>
<protein>
    <submittedName>
        <fullName evidence="3">Uncharacterized protein</fullName>
    </submittedName>
</protein>
<proteinExistence type="predicted"/>
<name>A0A174LYK8_9CLOT</name>
<evidence type="ECO:0000313" key="4">
    <source>
        <dbReference type="Proteomes" id="UP000095594"/>
    </source>
</evidence>
<dbReference type="EMBL" id="CYZX01000041">
    <property type="protein sequence ID" value="CUP26579.1"/>
    <property type="molecule type" value="Genomic_DNA"/>
</dbReference>
<feature type="coiled-coil region" evidence="1">
    <location>
        <begin position="54"/>
        <end position="88"/>
    </location>
</feature>
<evidence type="ECO:0000313" key="3">
    <source>
        <dbReference type="EMBL" id="CUP26579.1"/>
    </source>
</evidence>